<reference evidence="11 12" key="1">
    <citation type="journal article" date="2011" name="Proc. Natl. Acad. Sci. U.S.A.">
        <title>Evolutionary erosion of yeast sex chromosomes by mating-type switching accidents.</title>
        <authorList>
            <person name="Gordon J.L."/>
            <person name="Armisen D."/>
            <person name="Proux-Wera E."/>
            <person name="Oheigeartaigh S.S."/>
            <person name="Byrne K.P."/>
            <person name="Wolfe K.H."/>
        </authorList>
    </citation>
    <scope>NUCLEOTIDE SEQUENCE [LARGE SCALE GENOMIC DNA]</scope>
    <source>
        <strain evidence="12">ATCC MYA-139 / BCRC 22969 / CBS 8797 / CCRC 22969 / KCTC 17520 / NBRC 10181 / NCYC 3082</strain>
    </source>
</reference>
<feature type="transmembrane region" description="Helical" evidence="10">
    <location>
        <begin position="286"/>
        <end position="307"/>
    </location>
</feature>
<evidence type="ECO:0000256" key="10">
    <source>
        <dbReference type="SAM" id="Phobius"/>
    </source>
</evidence>
<evidence type="ECO:0000256" key="6">
    <source>
        <dbReference type="ARBA" id="ARBA00022989"/>
    </source>
</evidence>
<dbReference type="eggNOG" id="ENOG502QQ8Y">
    <property type="taxonomic scope" value="Eukaryota"/>
</dbReference>
<feature type="transmembrane region" description="Helical" evidence="10">
    <location>
        <begin position="319"/>
        <end position="340"/>
    </location>
</feature>
<keyword evidence="6 10" id="KW-1133">Transmembrane helix</keyword>
<proteinExistence type="inferred from homology"/>
<dbReference type="GO" id="GO:0015856">
    <property type="term" value="P:cytosine transport"/>
    <property type="evidence" value="ECO:0007669"/>
    <property type="project" value="UniProtKB-ARBA"/>
</dbReference>
<gene>
    <name evidence="11" type="primary">KNAG0L01430</name>
    <name evidence="11" type="ordered locus">KNAG_0L01430</name>
</gene>
<dbReference type="RefSeq" id="XP_022467007.1">
    <property type="nucleotide sequence ID" value="XM_022610741.1"/>
</dbReference>
<keyword evidence="4" id="KW-0597">Phosphoprotein</keyword>
<evidence type="ECO:0000256" key="3">
    <source>
        <dbReference type="ARBA" id="ARBA00022448"/>
    </source>
</evidence>
<dbReference type="EMBL" id="HE978325">
    <property type="protein sequence ID" value="CCK72763.1"/>
    <property type="molecule type" value="Genomic_DNA"/>
</dbReference>
<dbReference type="HOGENOM" id="CLU_026016_2_1_1"/>
<dbReference type="OrthoDB" id="2116389at2759"/>
<dbReference type="InterPro" id="IPR026030">
    <property type="entry name" value="Pur-cyt_permease_Fcy2/21/22"/>
</dbReference>
<accession>J7RS83</accession>
<dbReference type="PANTHER" id="PTHR31806:SF1">
    <property type="entry name" value="PURINE-CYTOSINE PERMEASE FCY2-RELATED"/>
    <property type="match status" value="1"/>
</dbReference>
<feature type="transmembrane region" description="Helical" evidence="10">
    <location>
        <begin position="185"/>
        <end position="209"/>
    </location>
</feature>
<dbReference type="AlphaFoldDB" id="J7RS83"/>
<feature type="region of interest" description="Disordered" evidence="9">
    <location>
        <begin position="31"/>
        <end position="58"/>
    </location>
</feature>
<dbReference type="GO" id="GO:0015205">
    <property type="term" value="F:nucleobase transmembrane transporter activity"/>
    <property type="evidence" value="ECO:0007669"/>
    <property type="project" value="TreeGrafter"/>
</dbReference>
<dbReference type="PIRSF" id="PIRSF002744">
    <property type="entry name" value="Pur-cyt_permease"/>
    <property type="match status" value="1"/>
</dbReference>
<evidence type="ECO:0000256" key="4">
    <source>
        <dbReference type="ARBA" id="ARBA00022553"/>
    </source>
</evidence>
<evidence type="ECO:0000313" key="11">
    <source>
        <dbReference type="EMBL" id="CCK72763.1"/>
    </source>
</evidence>
<feature type="transmembrane region" description="Helical" evidence="10">
    <location>
        <begin position="527"/>
        <end position="543"/>
    </location>
</feature>
<reference evidence="12" key="2">
    <citation type="submission" date="2012-08" db="EMBL/GenBank/DDBJ databases">
        <title>Genome sequence of Kazachstania naganishii.</title>
        <authorList>
            <person name="Gordon J.L."/>
            <person name="Armisen D."/>
            <person name="Proux-Wera E."/>
            <person name="OhEigeartaigh S.S."/>
            <person name="Byrne K.P."/>
            <person name="Wolfe K.H."/>
        </authorList>
    </citation>
    <scope>NUCLEOTIDE SEQUENCE [LARGE SCALE GENOMIC DNA]</scope>
    <source>
        <strain evidence="12">ATCC MYA-139 / BCRC 22969 / CBS 8797 / CCRC 22969 / KCTC 17520 / NBRC 10181 / NCYC 3082</strain>
    </source>
</reference>
<dbReference type="GeneID" id="34528536"/>
<feature type="transmembrane region" description="Helical" evidence="10">
    <location>
        <begin position="488"/>
        <end position="507"/>
    </location>
</feature>
<keyword evidence="5 10" id="KW-0812">Transmembrane</keyword>
<evidence type="ECO:0000256" key="2">
    <source>
        <dbReference type="ARBA" id="ARBA00008974"/>
    </source>
</evidence>
<keyword evidence="12" id="KW-1185">Reference proteome</keyword>
<evidence type="ECO:0000256" key="8">
    <source>
        <dbReference type="PIRNR" id="PIRNR002744"/>
    </source>
</evidence>
<keyword evidence="7 8" id="KW-0472">Membrane</keyword>
<dbReference type="Pfam" id="PF02133">
    <property type="entry name" value="Transp_cyt_pur"/>
    <property type="match status" value="1"/>
</dbReference>
<dbReference type="Gene3D" id="1.10.4160.10">
    <property type="entry name" value="Hydantoin permease"/>
    <property type="match status" value="1"/>
</dbReference>
<keyword evidence="3 8" id="KW-0813">Transport</keyword>
<evidence type="ECO:0008006" key="13">
    <source>
        <dbReference type="Google" id="ProtNLM"/>
    </source>
</evidence>
<evidence type="ECO:0000256" key="9">
    <source>
        <dbReference type="SAM" id="MobiDB-lite"/>
    </source>
</evidence>
<evidence type="ECO:0000256" key="7">
    <source>
        <dbReference type="ARBA" id="ARBA00023136"/>
    </source>
</evidence>
<feature type="transmembrane region" description="Helical" evidence="10">
    <location>
        <begin position="221"/>
        <end position="240"/>
    </location>
</feature>
<feature type="transmembrane region" description="Helical" evidence="10">
    <location>
        <begin position="249"/>
        <end position="266"/>
    </location>
</feature>
<dbReference type="Proteomes" id="UP000006310">
    <property type="component" value="Chromosome 12"/>
</dbReference>
<dbReference type="InterPro" id="IPR001248">
    <property type="entry name" value="Pur-cyt_permease"/>
</dbReference>
<dbReference type="KEGG" id="kng:KNAG_0L01430"/>
<comment type="subcellular location">
    <subcellularLocation>
        <location evidence="1">Membrane</location>
        <topology evidence="1">Multi-pass membrane protein</topology>
    </subcellularLocation>
</comment>
<feature type="transmembrane region" description="Helical" evidence="10">
    <location>
        <begin position="360"/>
        <end position="387"/>
    </location>
</feature>
<evidence type="ECO:0000256" key="5">
    <source>
        <dbReference type="ARBA" id="ARBA00022692"/>
    </source>
</evidence>
<dbReference type="GO" id="GO:0000329">
    <property type="term" value="C:fungal-type vacuole membrane"/>
    <property type="evidence" value="ECO:0007669"/>
    <property type="project" value="TreeGrafter"/>
</dbReference>
<evidence type="ECO:0000256" key="1">
    <source>
        <dbReference type="ARBA" id="ARBA00004141"/>
    </source>
</evidence>
<dbReference type="PANTHER" id="PTHR31806">
    <property type="entry name" value="PURINE-CYTOSINE PERMEASE FCY2-RELATED"/>
    <property type="match status" value="1"/>
</dbReference>
<feature type="transmembrane region" description="Helical" evidence="10">
    <location>
        <begin position="445"/>
        <end position="467"/>
    </location>
</feature>
<organism evidence="11 12">
    <name type="scientific">Huiozyma naganishii (strain ATCC MYA-139 / BCRC 22969 / CBS 8797 / KCTC 17520 / NBRC 10181 / NCYC 3082 / Yp74L-3)</name>
    <name type="common">Yeast</name>
    <name type="synonym">Kazachstania naganishii</name>
    <dbReference type="NCBI Taxonomy" id="1071383"/>
    <lineage>
        <taxon>Eukaryota</taxon>
        <taxon>Fungi</taxon>
        <taxon>Dikarya</taxon>
        <taxon>Ascomycota</taxon>
        <taxon>Saccharomycotina</taxon>
        <taxon>Saccharomycetes</taxon>
        <taxon>Saccharomycetales</taxon>
        <taxon>Saccharomycetaceae</taxon>
        <taxon>Huiozyma</taxon>
    </lineage>
</organism>
<feature type="transmembrane region" description="Helical" evidence="10">
    <location>
        <begin position="115"/>
        <end position="137"/>
    </location>
</feature>
<sequence length="553" mass="60374">MFKDFAQKISHLGGRGSQSSQHNGTTAGVVMVKDSDVESRDATSTTGSPEFRDMEKEGHLGDKSDVVSQVHSMDSNESYLFRLVSKLKAEVKGIEPITDEEKTERNPLHAANMWFSANLVLSAFAVGALGPCIYGLNFGASCLTILFFNLLGVFPVAYFSVFGARTGMRQMILSRYLMGNLTGRFFSLINVVSCVGWCVLNTIVSAQLLNMVNHSGHRCPLWAGCLLVLGLTVVISFFGYKVIHTYEQWSWIPNLAIFFVIAARLHKSGKWSNGDWAGGPTTAGGVLSLGCAVFGYAGAWTTYAADFTVYLPRNSNKTVIFLSLFCALSGALCFSMFLGAACGMGAVNDPVWAKLYEENAVGGIIYAVLVPKSLHGFGEFCCVVFALSTVGNNLPNMYTAALSAQALWEPFARVPRAFWTVAGNGAALSIAIPACYFFVSFLENFMNTVAYYSAIYITLGLCEHIIFRRCDFNSYDPADWRNSRKLPIGYASFTAFFVSAFGVALGMDQTYWVGEIARLIGKNGGDVGLEMGASWSFIVYVILRPLELKYVGR</sequence>
<comment type="similarity">
    <text evidence="2 8">Belongs to the purine-cytosine permease (2.A.39) family.</text>
</comment>
<feature type="transmembrane region" description="Helical" evidence="10">
    <location>
        <begin position="417"/>
        <end position="439"/>
    </location>
</feature>
<dbReference type="FunFam" id="1.10.4160.10:FF:000002">
    <property type="entry name" value="Purine-cytosine permease fcyB"/>
    <property type="match status" value="1"/>
</dbReference>
<feature type="transmembrane region" description="Helical" evidence="10">
    <location>
        <begin position="143"/>
        <end position="164"/>
    </location>
</feature>
<name>J7RS83_HUIN7</name>
<protein>
    <recommendedName>
        <fullName evidence="13">Purine-cytosine permease</fullName>
    </recommendedName>
</protein>
<dbReference type="OMA" id="WSTINCI"/>
<evidence type="ECO:0000313" key="12">
    <source>
        <dbReference type="Proteomes" id="UP000006310"/>
    </source>
</evidence>
<dbReference type="GO" id="GO:0005886">
    <property type="term" value="C:plasma membrane"/>
    <property type="evidence" value="ECO:0007669"/>
    <property type="project" value="TreeGrafter"/>
</dbReference>